<evidence type="ECO:0000256" key="4">
    <source>
        <dbReference type="ARBA" id="ARBA00011744"/>
    </source>
</evidence>
<dbReference type="PANTHER" id="PTHR30239">
    <property type="entry name" value="ACETOLACTATE SYNTHASE SMALL SUBUNIT"/>
    <property type="match status" value="1"/>
</dbReference>
<dbReference type="PATRIC" id="fig|1195236.3.peg.4516"/>
<evidence type="ECO:0000313" key="11">
    <source>
        <dbReference type="Proteomes" id="UP000014155"/>
    </source>
</evidence>
<dbReference type="GO" id="GO:0009097">
    <property type="term" value="P:isoleucine biosynthetic process"/>
    <property type="evidence" value="ECO:0007669"/>
    <property type="project" value="UniProtKB-UniRule"/>
</dbReference>
<dbReference type="InterPro" id="IPR002912">
    <property type="entry name" value="ACT_dom"/>
</dbReference>
<dbReference type="InterPro" id="IPR039557">
    <property type="entry name" value="AHAS_ACT"/>
</dbReference>
<dbReference type="Proteomes" id="UP000014155">
    <property type="component" value="Unassembled WGS sequence"/>
</dbReference>
<comment type="caution">
    <text evidence="10">The sequence shown here is derived from an EMBL/GenBank/DDBJ whole genome shotgun (WGS) entry which is preliminary data.</text>
</comment>
<evidence type="ECO:0000256" key="3">
    <source>
        <dbReference type="ARBA" id="ARBA00006341"/>
    </source>
</evidence>
<dbReference type="Pfam" id="PF10369">
    <property type="entry name" value="ALS_ss_C"/>
    <property type="match status" value="1"/>
</dbReference>
<dbReference type="GO" id="GO:0009099">
    <property type="term" value="P:L-valine biosynthetic process"/>
    <property type="evidence" value="ECO:0007669"/>
    <property type="project" value="UniProtKB-UniRule"/>
</dbReference>
<reference evidence="10 11" key="1">
    <citation type="journal article" date="2013" name="Genome Announc.">
        <title>Draft Genome Sequence of the Cellulolytic, Mesophilic, Anaerobic Bacterium Clostridium termitidis Strain CT1112 (DSM 5398).</title>
        <authorList>
            <person name="Lal S."/>
            <person name="Ramachandran U."/>
            <person name="Zhang X."/>
            <person name="Munir R."/>
            <person name="Sparling R."/>
            <person name="Levin D.B."/>
        </authorList>
    </citation>
    <scope>NUCLEOTIDE SEQUENCE [LARGE SCALE GENOMIC DNA]</scope>
    <source>
        <strain evidence="10 11">CT1112</strain>
    </source>
</reference>
<evidence type="ECO:0000256" key="1">
    <source>
        <dbReference type="ARBA" id="ARBA00004974"/>
    </source>
</evidence>
<accession>S0FLD4</accession>
<dbReference type="PROSITE" id="PS51671">
    <property type="entry name" value="ACT"/>
    <property type="match status" value="1"/>
</dbReference>
<dbReference type="UniPathway" id="UPA00049">
    <property type="reaction ID" value="UER00059"/>
</dbReference>
<dbReference type="GO" id="GO:1990610">
    <property type="term" value="F:acetolactate synthase regulator activity"/>
    <property type="evidence" value="ECO:0007669"/>
    <property type="project" value="UniProtKB-UniRule"/>
</dbReference>
<evidence type="ECO:0000256" key="8">
    <source>
        <dbReference type="RuleBase" id="RU368092"/>
    </source>
</evidence>
<dbReference type="FunFam" id="3.30.70.260:FF:000001">
    <property type="entry name" value="Acetolactate synthase, small subunit"/>
    <property type="match status" value="1"/>
</dbReference>
<dbReference type="STRING" id="1195236.CTER_4338"/>
<dbReference type="NCBIfam" id="TIGR00119">
    <property type="entry name" value="acolac_sm"/>
    <property type="match status" value="1"/>
</dbReference>
<comment type="function">
    <text evidence="8">Catalyzes the conversion of 2 pyruvate molecules into acetolactate in the first common step of the biosynthetic pathway of the branched-amino acids such as leucine, isoleucine, and valine.</text>
</comment>
<dbReference type="InterPro" id="IPR004789">
    <property type="entry name" value="Acetalactate_synth_ssu"/>
</dbReference>
<dbReference type="Gene3D" id="3.30.70.260">
    <property type="match status" value="1"/>
</dbReference>
<evidence type="ECO:0000256" key="7">
    <source>
        <dbReference type="ARBA" id="ARBA00048670"/>
    </source>
</evidence>
<dbReference type="Gene3D" id="3.30.70.1150">
    <property type="entry name" value="ACT-like. Chain A, domain 2"/>
    <property type="match status" value="1"/>
</dbReference>
<name>S0FLD4_RUMCE</name>
<dbReference type="InterPro" id="IPR054480">
    <property type="entry name" value="AHAS_small-like_ACT"/>
</dbReference>
<keyword evidence="6 8" id="KW-0100">Branched-chain amino acid biosynthesis</keyword>
<organism evidence="10 11">
    <name type="scientific">Ruminiclostridium cellobioparum subsp. termitidis CT1112</name>
    <dbReference type="NCBI Taxonomy" id="1195236"/>
    <lineage>
        <taxon>Bacteria</taxon>
        <taxon>Bacillati</taxon>
        <taxon>Bacillota</taxon>
        <taxon>Clostridia</taxon>
        <taxon>Eubacteriales</taxon>
        <taxon>Oscillospiraceae</taxon>
        <taxon>Ruminiclostridium</taxon>
    </lineage>
</organism>
<comment type="pathway">
    <text evidence="1 8">Amino-acid biosynthesis; L-isoleucine biosynthesis; L-isoleucine from 2-oxobutanoate: step 1/4.</text>
</comment>
<dbReference type="EC" id="2.2.1.6" evidence="8"/>
<keyword evidence="5 8" id="KW-0028">Amino-acid biosynthesis</keyword>
<dbReference type="GO" id="GO:0003984">
    <property type="term" value="F:acetolactate synthase activity"/>
    <property type="evidence" value="ECO:0007669"/>
    <property type="project" value="UniProtKB-UniRule"/>
</dbReference>
<comment type="pathway">
    <text evidence="2 8">Amino-acid biosynthesis; L-valine biosynthesis; L-valine from pyruvate: step 1/4.</text>
</comment>
<keyword evidence="8 10" id="KW-0808">Transferase</keyword>
<dbReference type="InterPro" id="IPR027271">
    <property type="entry name" value="Acetolactate_synth/TF_NikR_C"/>
</dbReference>
<dbReference type="AlphaFoldDB" id="S0FLD4"/>
<keyword evidence="11" id="KW-1185">Reference proteome</keyword>
<comment type="similarity">
    <text evidence="3 8">Belongs to the acetolactate synthase small subunit family.</text>
</comment>
<dbReference type="NCBIfam" id="NF008864">
    <property type="entry name" value="PRK11895.1"/>
    <property type="match status" value="1"/>
</dbReference>
<evidence type="ECO:0000259" key="9">
    <source>
        <dbReference type="PROSITE" id="PS51671"/>
    </source>
</evidence>
<evidence type="ECO:0000313" key="10">
    <source>
        <dbReference type="EMBL" id="EMS69979.1"/>
    </source>
</evidence>
<evidence type="ECO:0000256" key="5">
    <source>
        <dbReference type="ARBA" id="ARBA00022605"/>
    </source>
</evidence>
<dbReference type="RefSeq" id="WP_004629443.1">
    <property type="nucleotide sequence ID" value="NZ_AORV01000061.1"/>
</dbReference>
<comment type="catalytic activity">
    <reaction evidence="7 8">
        <text>2 pyruvate + H(+) = (2S)-2-acetolactate + CO2</text>
        <dbReference type="Rhea" id="RHEA:25249"/>
        <dbReference type="ChEBI" id="CHEBI:15361"/>
        <dbReference type="ChEBI" id="CHEBI:15378"/>
        <dbReference type="ChEBI" id="CHEBI:16526"/>
        <dbReference type="ChEBI" id="CHEBI:58476"/>
        <dbReference type="EC" id="2.2.1.6"/>
    </reaction>
</comment>
<proteinExistence type="inferred from homology"/>
<gene>
    <name evidence="10" type="ORF">CTER_4338</name>
</gene>
<dbReference type="CDD" id="cd04878">
    <property type="entry name" value="ACT_AHAS"/>
    <property type="match status" value="1"/>
</dbReference>
<evidence type="ECO:0000256" key="6">
    <source>
        <dbReference type="ARBA" id="ARBA00023304"/>
    </source>
</evidence>
<evidence type="ECO:0000256" key="2">
    <source>
        <dbReference type="ARBA" id="ARBA00005025"/>
    </source>
</evidence>
<dbReference type="InterPro" id="IPR019455">
    <property type="entry name" value="Acetolactate_synth_ssu_C"/>
</dbReference>
<dbReference type="EMBL" id="AORV01000061">
    <property type="protein sequence ID" value="EMS69979.1"/>
    <property type="molecule type" value="Genomic_DNA"/>
</dbReference>
<feature type="domain" description="ACT" evidence="9">
    <location>
        <begin position="5"/>
        <end position="79"/>
    </location>
</feature>
<sequence length="169" mass="18619">MAKHTLSVLVENRSGVLSRVAGLFSRRGFNIDSLAVGVTENPEVSRMTIVVNGDEYTVEQVSKQLNKLIDVIKIRELENSDSVSRELALIKVNATAATRSEIIQIVEIFRAKIVDVSKNTLTVEISGSTDKVEALEDMLKQFGVKEIVRTGTIAIERGNKYIKAGNTEE</sequence>
<dbReference type="InterPro" id="IPR045865">
    <property type="entry name" value="ACT-like_dom_sf"/>
</dbReference>
<dbReference type="SUPFAM" id="SSF55021">
    <property type="entry name" value="ACT-like"/>
    <property type="match status" value="2"/>
</dbReference>
<dbReference type="PANTHER" id="PTHR30239:SF0">
    <property type="entry name" value="ACETOLACTATE SYNTHASE SMALL SUBUNIT 1, CHLOROPLASTIC"/>
    <property type="match status" value="1"/>
</dbReference>
<dbReference type="UniPathway" id="UPA00047">
    <property type="reaction ID" value="UER00055"/>
</dbReference>
<protein>
    <recommendedName>
        <fullName evidence="8">Acetolactate synthase small subunit</fullName>
        <shortName evidence="8">AHAS</shortName>
        <shortName evidence="8">ALS</shortName>
        <ecNumber evidence="8">2.2.1.6</ecNumber>
    </recommendedName>
    <alternativeName>
        <fullName evidence="8">Acetohydroxy-acid synthase small subunit</fullName>
    </alternativeName>
</protein>
<dbReference type="Pfam" id="PF22629">
    <property type="entry name" value="ACT_AHAS_ss"/>
    <property type="match status" value="1"/>
</dbReference>
<comment type="subunit">
    <text evidence="4 8">Dimer of large and small chains.</text>
</comment>
<dbReference type="eggNOG" id="COG0440">
    <property type="taxonomic scope" value="Bacteria"/>
</dbReference>
<dbReference type="FunFam" id="3.30.70.1150:FF:000001">
    <property type="entry name" value="Acetolactate synthase small subunit"/>
    <property type="match status" value="1"/>
</dbReference>
<dbReference type="GO" id="GO:0005829">
    <property type="term" value="C:cytosol"/>
    <property type="evidence" value="ECO:0007669"/>
    <property type="project" value="TreeGrafter"/>
</dbReference>